<dbReference type="Proteomes" id="UP001295794">
    <property type="component" value="Unassembled WGS sequence"/>
</dbReference>
<feature type="region of interest" description="Disordered" evidence="8">
    <location>
        <begin position="734"/>
        <end position="757"/>
    </location>
</feature>
<sequence length="860" mass="92854">MGEMRHSQSVTAMTALLIRYRRIKPLHELDSLVLSVGESLTSSECAFSNPIRGSHILGAYIYQMPPAQGPPPQLAFYFHLLLPESSHFRFALSISACICLRLLVAGRILSYPSTEIMMHSTLVASGVACPYVITESEKEKEEAKAMVQMRPAKLRVIPRTLKVTSPLGLYPPINADWLLEGESVLDEQQQSVTFYRVARTVDPPVTGLVTVMTAERDASSFVGAEGDALPSPDLTSPPTWASLVGCNVSLTVESTGCISGSPGACINNASSSMESDTPAVCVASYPSYELELSEVSDESRDIHVTASCEENSAMSSSAGLYNITASVACQDLRSLSNGPEIVRVTASVASFVDSEVQHLRPRVSQAAPFHDFVTGSVTPLPQVQSTPGALLSLPCFKNVYGIGLGRPPQSSLPLSSQPIGLSAVSKTHIQHSSTTGRGRSTEVKRLRHSQVCPAHPAARDTLKVHQAPVSIQKNSAASPSSSSASLLSLTSRLTDPISPVDGTGVAASVWAALPHCKANEKARRPFVGSGKLRRMTTTFCLVHFPEKWYLRHSHSISLVMDIIDLHPPDDYSHRFFIWHEWIQANGPLNAENVFEYFTTSMFYDKQSNNQVLRMQTMHTGTAIANEAEELKRFTGIEFAVVDSQPPSLFIIHKRERLSPDQVRPLVAYFVINNRIYQSPDVYTLLSNRLLTSLSALQSSLDTLRARRPDYLPRTGFIWPIVDTASQIKKKAAAALDEGADETMGTEPPPADEMPAEDKPKVAANKLQNNMLLLNAMRATALHSKTAFSAHITEAIAEPPVGSEAAGAHSQASTAPVANAKTPAAASTPTPGGPQDPPTRSLPGAGKKKRKRTLAAASPTS</sequence>
<name>A0AAD2GWJ9_9AGAR</name>
<evidence type="ECO:0000256" key="7">
    <source>
        <dbReference type="ARBA" id="ARBA00031259"/>
    </source>
</evidence>
<evidence type="ECO:0000256" key="4">
    <source>
        <dbReference type="ARBA" id="ARBA00023015"/>
    </source>
</evidence>
<evidence type="ECO:0000313" key="9">
    <source>
        <dbReference type="EMBL" id="CAK5265258.1"/>
    </source>
</evidence>
<dbReference type="EMBL" id="CAVNYO010000440">
    <property type="protein sequence ID" value="CAK5279928.1"/>
    <property type="molecule type" value="Genomic_DNA"/>
</dbReference>
<dbReference type="InterPro" id="IPR038566">
    <property type="entry name" value="Mediator_Med6_sf"/>
</dbReference>
<keyword evidence="5" id="KW-0804">Transcription</keyword>
<dbReference type="AlphaFoldDB" id="A0AAD2GWJ9"/>
<keyword evidence="4" id="KW-0805">Transcription regulation</keyword>
<dbReference type="Gene3D" id="3.10.450.580">
    <property type="entry name" value="Mediator complex, subunit Med6"/>
    <property type="match status" value="1"/>
</dbReference>
<dbReference type="InterPro" id="IPR007018">
    <property type="entry name" value="Mediator_Med6"/>
</dbReference>
<reference evidence="9" key="1">
    <citation type="submission" date="2023-11" db="EMBL/GenBank/DDBJ databases">
        <authorList>
            <person name="De Vega J J."/>
            <person name="De Vega J J."/>
        </authorList>
    </citation>
    <scope>NUCLEOTIDE SEQUENCE</scope>
</reference>
<dbReference type="GO" id="GO:0006357">
    <property type="term" value="P:regulation of transcription by RNA polymerase II"/>
    <property type="evidence" value="ECO:0007669"/>
    <property type="project" value="InterPro"/>
</dbReference>
<comment type="subcellular location">
    <subcellularLocation>
        <location evidence="1">Nucleus</location>
    </subcellularLocation>
</comment>
<evidence type="ECO:0000256" key="2">
    <source>
        <dbReference type="ARBA" id="ARBA00007526"/>
    </source>
</evidence>
<keyword evidence="11" id="KW-1185">Reference proteome</keyword>
<organism evidence="9 11">
    <name type="scientific">Mycena citricolor</name>
    <dbReference type="NCBI Taxonomy" id="2018698"/>
    <lineage>
        <taxon>Eukaryota</taxon>
        <taxon>Fungi</taxon>
        <taxon>Dikarya</taxon>
        <taxon>Basidiomycota</taxon>
        <taxon>Agaricomycotina</taxon>
        <taxon>Agaricomycetes</taxon>
        <taxon>Agaricomycetidae</taxon>
        <taxon>Agaricales</taxon>
        <taxon>Marasmiineae</taxon>
        <taxon>Mycenaceae</taxon>
        <taxon>Mycena</taxon>
    </lineage>
</organism>
<accession>A0AAD2GWJ9</accession>
<keyword evidence="6" id="KW-0539">Nucleus</keyword>
<evidence type="ECO:0000256" key="5">
    <source>
        <dbReference type="ARBA" id="ARBA00023163"/>
    </source>
</evidence>
<evidence type="ECO:0000256" key="1">
    <source>
        <dbReference type="ARBA" id="ARBA00004123"/>
    </source>
</evidence>
<dbReference type="EMBL" id="CAVNYO010000083">
    <property type="protein sequence ID" value="CAK5265258.1"/>
    <property type="molecule type" value="Genomic_DNA"/>
</dbReference>
<evidence type="ECO:0000256" key="8">
    <source>
        <dbReference type="SAM" id="MobiDB-lite"/>
    </source>
</evidence>
<evidence type="ECO:0000256" key="3">
    <source>
        <dbReference type="ARBA" id="ARBA00020634"/>
    </source>
</evidence>
<dbReference type="PANTHER" id="PTHR13104">
    <property type="entry name" value="MED-6-RELATED"/>
    <property type="match status" value="1"/>
</dbReference>
<evidence type="ECO:0000313" key="11">
    <source>
        <dbReference type="Proteomes" id="UP001295794"/>
    </source>
</evidence>
<dbReference type="Pfam" id="PF04934">
    <property type="entry name" value="Med6"/>
    <property type="match status" value="1"/>
</dbReference>
<evidence type="ECO:0000256" key="6">
    <source>
        <dbReference type="ARBA" id="ARBA00023242"/>
    </source>
</evidence>
<dbReference type="GO" id="GO:0003712">
    <property type="term" value="F:transcription coregulator activity"/>
    <property type="evidence" value="ECO:0007669"/>
    <property type="project" value="InterPro"/>
</dbReference>
<comment type="caution">
    <text evidence="9">The sequence shown here is derived from an EMBL/GenBank/DDBJ whole genome shotgun (WGS) entry which is preliminary data.</text>
</comment>
<evidence type="ECO:0000313" key="10">
    <source>
        <dbReference type="EMBL" id="CAK5279928.1"/>
    </source>
</evidence>
<protein>
    <recommendedName>
        <fullName evidence="3">Mediator of RNA polymerase II transcription subunit 6</fullName>
    </recommendedName>
    <alternativeName>
        <fullName evidence="7">Mediator complex subunit 6</fullName>
    </alternativeName>
</protein>
<proteinExistence type="inferred from homology"/>
<gene>
    <name evidence="10" type="ORF">MYCIT1_LOCUS30280</name>
    <name evidence="9" type="ORF">MYCIT1_LOCUS6087</name>
</gene>
<feature type="compositionally biased region" description="Low complexity" evidence="8">
    <location>
        <begin position="813"/>
        <end position="829"/>
    </location>
</feature>
<dbReference type="GO" id="GO:0016592">
    <property type="term" value="C:mediator complex"/>
    <property type="evidence" value="ECO:0007669"/>
    <property type="project" value="InterPro"/>
</dbReference>
<comment type="similarity">
    <text evidence="2">Belongs to the Mediator complex subunit 6 family.</text>
</comment>
<feature type="region of interest" description="Disordered" evidence="8">
    <location>
        <begin position="800"/>
        <end position="860"/>
    </location>
</feature>